<evidence type="ECO:0000256" key="3">
    <source>
        <dbReference type="ARBA" id="ARBA00023274"/>
    </source>
</evidence>
<dbReference type="SUPFAM" id="SSF57716">
    <property type="entry name" value="Glucocorticoid receptor-like (DNA-binding domain)"/>
    <property type="match status" value="1"/>
</dbReference>
<dbReference type="Gene3D" id="1.10.287.1480">
    <property type="match status" value="1"/>
</dbReference>
<comment type="similarity">
    <text evidence="1">Belongs to the universal ribosomal protein uS14 family.</text>
</comment>
<dbReference type="STRING" id="879819.A0A0J0XDE7"/>
<organism evidence="4 5">
    <name type="scientific">Cutaneotrichosporon oleaginosum</name>
    <dbReference type="NCBI Taxonomy" id="879819"/>
    <lineage>
        <taxon>Eukaryota</taxon>
        <taxon>Fungi</taxon>
        <taxon>Dikarya</taxon>
        <taxon>Basidiomycota</taxon>
        <taxon>Agaricomycotina</taxon>
        <taxon>Tremellomycetes</taxon>
        <taxon>Trichosporonales</taxon>
        <taxon>Trichosporonaceae</taxon>
        <taxon>Cutaneotrichosporon</taxon>
    </lineage>
</organism>
<dbReference type="RefSeq" id="XP_018275549.1">
    <property type="nucleotide sequence ID" value="XM_018425605.1"/>
</dbReference>
<dbReference type="PANTHER" id="PTHR19836:SF19">
    <property type="entry name" value="SMALL RIBOSOMAL SUBUNIT PROTEIN US14M"/>
    <property type="match status" value="1"/>
</dbReference>
<keyword evidence="2 4" id="KW-0689">Ribosomal protein</keyword>
<protein>
    <submittedName>
        <fullName evidence="4">Mitochondrial 37S ribosomal protein MRP2</fullName>
    </submittedName>
</protein>
<evidence type="ECO:0000313" key="5">
    <source>
        <dbReference type="Proteomes" id="UP000053611"/>
    </source>
</evidence>
<name>A0A0J0XDE7_9TREE</name>
<dbReference type="Pfam" id="PF00253">
    <property type="entry name" value="Ribosomal_S14"/>
    <property type="match status" value="1"/>
</dbReference>
<dbReference type="Proteomes" id="UP000053611">
    <property type="component" value="Unassembled WGS sequence"/>
</dbReference>
<dbReference type="GeneID" id="28986208"/>
<sequence length="104" mass="11392">MGSSAFILRHVNRRVAAAEAEVQRRALLSVARNTTLPSHVRHKAQLALSQHNGGTVNGRMNAVKNLCNETGRARGVLSKYGLCRFQFRLKATRGELAGVHSASW</sequence>
<reference evidence="4 5" key="1">
    <citation type="submission" date="2015-03" db="EMBL/GenBank/DDBJ databases">
        <title>Genomics and transcriptomics of the oil-accumulating basidiomycete yeast T. oleaginosus allow insights into substrate utilization and the diverse evolutionary trajectories of mating systems in fungi.</title>
        <authorList>
            <consortium name="DOE Joint Genome Institute"/>
            <person name="Kourist R."/>
            <person name="Kracht O."/>
            <person name="Bracharz F."/>
            <person name="Lipzen A."/>
            <person name="Nolan M."/>
            <person name="Ohm R."/>
            <person name="Grigoriev I."/>
            <person name="Sun S."/>
            <person name="Heitman J."/>
            <person name="Bruck T."/>
            <person name="Nowrousian M."/>
        </authorList>
    </citation>
    <scope>NUCLEOTIDE SEQUENCE [LARGE SCALE GENOMIC DNA]</scope>
    <source>
        <strain evidence="4 5">IBC0246</strain>
    </source>
</reference>
<dbReference type="GO" id="GO:0005763">
    <property type="term" value="C:mitochondrial small ribosomal subunit"/>
    <property type="evidence" value="ECO:0007669"/>
    <property type="project" value="TreeGrafter"/>
</dbReference>
<gene>
    <name evidence="4" type="ORF">CC85DRAFT_305398</name>
</gene>
<proteinExistence type="inferred from homology"/>
<accession>A0A0J0XDE7</accession>
<keyword evidence="5" id="KW-1185">Reference proteome</keyword>
<dbReference type="GO" id="GO:0006412">
    <property type="term" value="P:translation"/>
    <property type="evidence" value="ECO:0007669"/>
    <property type="project" value="InterPro"/>
</dbReference>
<dbReference type="OrthoDB" id="413436at2759"/>
<keyword evidence="3" id="KW-0687">Ribonucleoprotein</keyword>
<evidence type="ECO:0000256" key="1">
    <source>
        <dbReference type="ARBA" id="ARBA00009083"/>
    </source>
</evidence>
<dbReference type="InterPro" id="IPR001209">
    <property type="entry name" value="Ribosomal_uS14"/>
</dbReference>
<evidence type="ECO:0000256" key="2">
    <source>
        <dbReference type="ARBA" id="ARBA00022980"/>
    </source>
</evidence>
<dbReference type="GO" id="GO:0003735">
    <property type="term" value="F:structural constituent of ribosome"/>
    <property type="evidence" value="ECO:0007669"/>
    <property type="project" value="InterPro"/>
</dbReference>
<dbReference type="EMBL" id="KQ087272">
    <property type="protein sequence ID" value="KLT39058.1"/>
    <property type="molecule type" value="Genomic_DNA"/>
</dbReference>
<dbReference type="PANTHER" id="PTHR19836">
    <property type="entry name" value="30S RIBOSOMAL PROTEIN S14"/>
    <property type="match status" value="1"/>
</dbReference>
<evidence type="ECO:0000313" key="4">
    <source>
        <dbReference type="EMBL" id="KLT39058.1"/>
    </source>
</evidence>
<dbReference type="AlphaFoldDB" id="A0A0J0XDE7"/>